<keyword evidence="5" id="KW-1185">Reference proteome</keyword>
<evidence type="ECO:0000256" key="1">
    <source>
        <dbReference type="ARBA" id="ARBA00006854"/>
    </source>
</evidence>
<feature type="domain" description="Wings apart-like protein C-terminal" evidence="3">
    <location>
        <begin position="244"/>
        <end position="567"/>
    </location>
</feature>
<proteinExistence type="inferred from homology"/>
<protein>
    <recommendedName>
        <fullName evidence="3">Wings apart-like protein C-terminal domain-containing protein</fullName>
    </recommendedName>
</protein>
<accession>A0AAD7K8C4</accession>
<feature type="region of interest" description="Disordered" evidence="2">
    <location>
        <begin position="191"/>
        <end position="242"/>
    </location>
</feature>
<dbReference type="InterPro" id="IPR011989">
    <property type="entry name" value="ARM-like"/>
</dbReference>
<evidence type="ECO:0000313" key="5">
    <source>
        <dbReference type="Proteomes" id="UP001215280"/>
    </source>
</evidence>
<dbReference type="PANTHER" id="PTHR22100:SF13">
    <property type="entry name" value="WINGS APART-LIKE PROTEIN HOMOLOG"/>
    <property type="match status" value="1"/>
</dbReference>
<dbReference type="PANTHER" id="PTHR22100">
    <property type="entry name" value="WINGS APART-LIKE PROTEIN HOMOLOG"/>
    <property type="match status" value="1"/>
</dbReference>
<dbReference type="Gene3D" id="1.25.10.10">
    <property type="entry name" value="Leucine-rich Repeat Variant"/>
    <property type="match status" value="2"/>
</dbReference>
<dbReference type="InterPro" id="IPR022771">
    <property type="entry name" value="WAPL_C"/>
</dbReference>
<reference evidence="4" key="1">
    <citation type="submission" date="2023-03" db="EMBL/GenBank/DDBJ databases">
        <title>Massive genome expansion in bonnet fungi (Mycena s.s.) driven by repeated elements and novel gene families across ecological guilds.</title>
        <authorList>
            <consortium name="Lawrence Berkeley National Laboratory"/>
            <person name="Harder C.B."/>
            <person name="Miyauchi S."/>
            <person name="Viragh M."/>
            <person name="Kuo A."/>
            <person name="Thoen E."/>
            <person name="Andreopoulos B."/>
            <person name="Lu D."/>
            <person name="Skrede I."/>
            <person name="Drula E."/>
            <person name="Henrissat B."/>
            <person name="Morin E."/>
            <person name="Kohler A."/>
            <person name="Barry K."/>
            <person name="LaButti K."/>
            <person name="Morin E."/>
            <person name="Salamov A."/>
            <person name="Lipzen A."/>
            <person name="Mereny Z."/>
            <person name="Hegedus B."/>
            <person name="Baldrian P."/>
            <person name="Stursova M."/>
            <person name="Weitz H."/>
            <person name="Taylor A."/>
            <person name="Grigoriev I.V."/>
            <person name="Nagy L.G."/>
            <person name="Martin F."/>
            <person name="Kauserud H."/>
        </authorList>
    </citation>
    <scope>NUCLEOTIDE SEQUENCE</scope>
    <source>
        <strain evidence="4">CBHHK188m</strain>
    </source>
</reference>
<organism evidence="4 5">
    <name type="scientific">Mycena maculata</name>
    <dbReference type="NCBI Taxonomy" id="230809"/>
    <lineage>
        <taxon>Eukaryota</taxon>
        <taxon>Fungi</taxon>
        <taxon>Dikarya</taxon>
        <taxon>Basidiomycota</taxon>
        <taxon>Agaricomycotina</taxon>
        <taxon>Agaricomycetes</taxon>
        <taxon>Agaricomycetidae</taxon>
        <taxon>Agaricales</taxon>
        <taxon>Marasmiineae</taxon>
        <taxon>Mycenaceae</taxon>
        <taxon>Mycena</taxon>
    </lineage>
</organism>
<dbReference type="AlphaFoldDB" id="A0AAD7K8C4"/>
<dbReference type="EMBL" id="JARJLG010000006">
    <property type="protein sequence ID" value="KAJ7780267.1"/>
    <property type="molecule type" value="Genomic_DNA"/>
</dbReference>
<feature type="compositionally biased region" description="Basic and acidic residues" evidence="2">
    <location>
        <begin position="588"/>
        <end position="603"/>
    </location>
</feature>
<feature type="compositionally biased region" description="Polar residues" evidence="2">
    <location>
        <begin position="1"/>
        <end position="10"/>
    </location>
</feature>
<feature type="compositionally biased region" description="Polar residues" evidence="2">
    <location>
        <begin position="206"/>
        <end position="220"/>
    </location>
</feature>
<evidence type="ECO:0000256" key="2">
    <source>
        <dbReference type="SAM" id="MobiDB-lite"/>
    </source>
</evidence>
<dbReference type="InterPro" id="IPR039874">
    <property type="entry name" value="WAPL"/>
</dbReference>
<dbReference type="Pfam" id="PF07814">
    <property type="entry name" value="WAPL"/>
    <property type="match status" value="1"/>
</dbReference>
<comment type="caution">
    <text evidence="4">The sequence shown here is derived from an EMBL/GenBank/DDBJ whole genome shotgun (WGS) entry which is preliminary data.</text>
</comment>
<name>A0AAD7K8C4_9AGAR</name>
<gene>
    <name evidence="4" type="ORF">DFH07DRAFT_875948</name>
</gene>
<feature type="region of interest" description="Disordered" evidence="2">
    <location>
        <begin position="1"/>
        <end position="160"/>
    </location>
</feature>
<evidence type="ECO:0000313" key="4">
    <source>
        <dbReference type="EMBL" id="KAJ7780267.1"/>
    </source>
</evidence>
<sequence>MPSTSFNARTYSRKSAKRKSESMRETTPEGKRRKVDEDYVREVYTDVEEEPAQRPRTPRDLSQIFEAVTPSSPASPSPGKVAKRMLSRSRTESSIASGSGGGSKSSIARTPSVPSGSKFPPPQSPAANPPTEAKQSPIPRPKMPTGRTYAGNSRSFLVPIPVNPTSLEQLHEELDDEFASRESYTSIRKRWGVDDSEDDPYAYGSPTRSGSNASTPNASPSKGKGKGKARPEPPPLANGMMNPLKSITELRNQGESRRFLDEVGYLWEGLDKSGGVGLRRASALEITTKLCESEFARKAKAADFIGPTWDLLRAAGGGQDEDRLMDILLAFFSALISRDPVSLSDLAQRPSSAFPSTLFSILSPPTDPLTVISDPAQLRKLGLSKKDQNLLTTIHAAISSSLLFPNSTASSISLLVSQTLMALPPSSLVPTPANIKTLFESLRTHLSPLLASPLSTFITTSAYNDPHIAFPAIHNTLSLLDAYLIGGWAPQLEDDVADNQRQLEDARDHWLADGLLALAVYTEVLGSRRDAKKSDKTRECALVALRLLVGLTHSDKTWCAKLTQNGCCFGFILRAILRGHAARVGKVKDEPETKGNGKVKREYATNGNGRFHRRTNGKGAVRVNQVKKEHSDEEDAEGDEIGGDETIADEALDTLCLALGILTNLIQVDEEVKDTLHETYISPHCTLAKLSCLHACKCAQQLTALEALARVYTELLPAPGVKREPSPAPADGDDPSAILAAGETRLLLSHLALLFGLLMLDNAANQVALLALLPAASSSPRGGDRAKVDVLLGQAREFAYIYAAADSESGVAEEGENVRTVLRFLETLRESV</sequence>
<comment type="similarity">
    <text evidence="1">Belongs to the WAPL family.</text>
</comment>
<feature type="compositionally biased region" description="Pro residues" evidence="2">
    <location>
        <begin position="119"/>
        <end position="128"/>
    </location>
</feature>
<dbReference type="Proteomes" id="UP001215280">
    <property type="component" value="Unassembled WGS sequence"/>
</dbReference>
<evidence type="ECO:0000259" key="3">
    <source>
        <dbReference type="Pfam" id="PF07814"/>
    </source>
</evidence>
<feature type="region of interest" description="Disordered" evidence="2">
    <location>
        <begin position="588"/>
        <end position="615"/>
    </location>
</feature>
<feature type="compositionally biased region" description="Basic and acidic residues" evidence="2">
    <location>
        <begin position="18"/>
        <end position="44"/>
    </location>
</feature>